<evidence type="ECO:0000313" key="2">
    <source>
        <dbReference type="Proteomes" id="UP000256780"/>
    </source>
</evidence>
<dbReference type="EMBL" id="OFSQ01000024">
    <property type="protein sequence ID" value="SOY55020.1"/>
    <property type="molecule type" value="Genomic_DNA"/>
</dbReference>
<protein>
    <submittedName>
        <fullName evidence="1">Uncharacterized protein</fullName>
    </submittedName>
</protein>
<sequence length="90" mass="9794">MRRADFGKHGRDAAPAQALSVWLGTVASIALDDFRLAQRASALSANGRNCLDQSVKLRDVGFRAMPERMPVNTARSGVGFLSLDSQPEHR</sequence>
<accession>A0A975X2Y3</accession>
<dbReference type="AlphaFoldDB" id="A0A975X2Y3"/>
<organism evidence="1 2">
    <name type="scientific">Cupriavidus taiwanensis</name>
    <dbReference type="NCBI Taxonomy" id="164546"/>
    <lineage>
        <taxon>Bacteria</taxon>
        <taxon>Pseudomonadati</taxon>
        <taxon>Pseudomonadota</taxon>
        <taxon>Betaproteobacteria</taxon>
        <taxon>Burkholderiales</taxon>
        <taxon>Burkholderiaceae</taxon>
        <taxon>Cupriavidus</taxon>
    </lineage>
</organism>
<comment type="caution">
    <text evidence="1">The sequence shown here is derived from an EMBL/GenBank/DDBJ whole genome shotgun (WGS) entry which is preliminary data.</text>
</comment>
<dbReference type="Proteomes" id="UP000256780">
    <property type="component" value="Chromosome CBM2587_a"/>
</dbReference>
<reference evidence="1 2" key="1">
    <citation type="submission" date="2018-01" db="EMBL/GenBank/DDBJ databases">
        <authorList>
            <person name="Clerissi C."/>
        </authorList>
    </citation>
    <scope>NUCLEOTIDE SEQUENCE [LARGE SCALE GENOMIC DNA]</scope>
    <source>
        <strain evidence="1">Cupriavidus sp. LMG 19464</strain>
    </source>
</reference>
<name>A0A975X2Y3_9BURK</name>
<gene>
    <name evidence="1" type="ORF">CBM2587_A50003</name>
</gene>
<evidence type="ECO:0000313" key="1">
    <source>
        <dbReference type="EMBL" id="SOY55020.1"/>
    </source>
</evidence>
<proteinExistence type="predicted"/>